<organism evidence="14 15">
    <name type="scientific">Potamilus streckersoni</name>
    <dbReference type="NCBI Taxonomy" id="2493646"/>
    <lineage>
        <taxon>Eukaryota</taxon>
        <taxon>Metazoa</taxon>
        <taxon>Spiralia</taxon>
        <taxon>Lophotrochozoa</taxon>
        <taxon>Mollusca</taxon>
        <taxon>Bivalvia</taxon>
        <taxon>Autobranchia</taxon>
        <taxon>Heteroconchia</taxon>
        <taxon>Palaeoheterodonta</taxon>
        <taxon>Unionida</taxon>
        <taxon>Unionoidea</taxon>
        <taxon>Unionidae</taxon>
        <taxon>Ambleminae</taxon>
        <taxon>Lampsilini</taxon>
        <taxon>Potamilus</taxon>
    </lineage>
</organism>
<reference evidence="14" key="2">
    <citation type="journal article" date="2021" name="Genome Biol. Evol.">
        <title>Developing a high-quality reference genome for a parasitic bivalve with doubly uniparental inheritance (Bivalvia: Unionida).</title>
        <authorList>
            <person name="Smith C.H."/>
        </authorList>
    </citation>
    <scope>NUCLEOTIDE SEQUENCE</scope>
    <source>
        <strain evidence="14">CHS0354</strain>
        <tissue evidence="14">Mantle</tissue>
    </source>
</reference>
<feature type="region of interest" description="Disordered" evidence="11">
    <location>
        <begin position="1851"/>
        <end position="1892"/>
    </location>
</feature>
<feature type="compositionally biased region" description="Basic and acidic residues" evidence="11">
    <location>
        <begin position="6623"/>
        <end position="6648"/>
    </location>
</feature>
<feature type="compositionally biased region" description="Basic and acidic residues" evidence="11">
    <location>
        <begin position="7287"/>
        <end position="7338"/>
    </location>
</feature>
<dbReference type="SMART" id="SM00218">
    <property type="entry name" value="ZU5"/>
    <property type="match status" value="1"/>
</dbReference>
<evidence type="ECO:0000256" key="11">
    <source>
        <dbReference type="SAM" id="MobiDB-lite"/>
    </source>
</evidence>
<feature type="region of interest" description="Disordered" evidence="11">
    <location>
        <begin position="6461"/>
        <end position="6488"/>
    </location>
</feature>
<evidence type="ECO:0000313" key="14">
    <source>
        <dbReference type="EMBL" id="KAK3593653.1"/>
    </source>
</evidence>
<feature type="repeat" description="ANK" evidence="9">
    <location>
        <begin position="587"/>
        <end position="619"/>
    </location>
</feature>
<feature type="region of interest" description="Disordered" evidence="11">
    <location>
        <begin position="5280"/>
        <end position="5299"/>
    </location>
</feature>
<dbReference type="Pfam" id="PF00023">
    <property type="entry name" value="Ank"/>
    <property type="match status" value="2"/>
</dbReference>
<reference evidence="14" key="3">
    <citation type="submission" date="2023-05" db="EMBL/GenBank/DDBJ databases">
        <authorList>
            <person name="Smith C.H."/>
        </authorList>
    </citation>
    <scope>NUCLEOTIDE SEQUENCE</scope>
    <source>
        <strain evidence="14">CHS0354</strain>
        <tissue evidence="14">Mantle</tissue>
    </source>
</reference>
<evidence type="ECO:0000256" key="1">
    <source>
        <dbReference type="ARBA" id="ARBA00004245"/>
    </source>
</evidence>
<dbReference type="Gene3D" id="2.60.40.2660">
    <property type="match status" value="1"/>
</dbReference>
<feature type="region of interest" description="Disordered" evidence="11">
    <location>
        <begin position="5550"/>
        <end position="5581"/>
    </location>
</feature>
<keyword evidence="7" id="KW-0472">Membrane</keyword>
<dbReference type="Gene3D" id="1.25.40.20">
    <property type="entry name" value="Ankyrin repeat-containing domain"/>
    <property type="match status" value="3"/>
</dbReference>
<evidence type="ECO:0000256" key="7">
    <source>
        <dbReference type="ARBA" id="ARBA00023136"/>
    </source>
</evidence>
<dbReference type="Pfam" id="PF00531">
    <property type="entry name" value="Death"/>
    <property type="match status" value="1"/>
</dbReference>
<evidence type="ECO:0000256" key="9">
    <source>
        <dbReference type="PROSITE-ProRule" id="PRU00023"/>
    </source>
</evidence>
<feature type="compositionally biased region" description="Polar residues" evidence="11">
    <location>
        <begin position="4978"/>
        <end position="4991"/>
    </location>
</feature>
<dbReference type="InterPro" id="IPR040745">
    <property type="entry name" value="Ankyrin_UPA"/>
</dbReference>
<feature type="region of interest" description="Disordered" evidence="11">
    <location>
        <begin position="5696"/>
        <end position="5751"/>
    </location>
</feature>
<feature type="region of interest" description="Disordered" evidence="11">
    <location>
        <begin position="7351"/>
        <end position="7404"/>
    </location>
</feature>
<feature type="repeat" description="ANK" evidence="9">
    <location>
        <begin position="455"/>
        <end position="487"/>
    </location>
</feature>
<feature type="compositionally biased region" description="Basic and acidic residues" evidence="11">
    <location>
        <begin position="4646"/>
        <end position="4679"/>
    </location>
</feature>
<dbReference type="GO" id="GO:0016020">
    <property type="term" value="C:membrane"/>
    <property type="evidence" value="ECO:0007669"/>
    <property type="project" value="UniProtKB-SubCell"/>
</dbReference>
<dbReference type="PROSITE" id="PS50088">
    <property type="entry name" value="ANK_REPEAT"/>
    <property type="match status" value="21"/>
</dbReference>
<dbReference type="InterPro" id="IPR036770">
    <property type="entry name" value="Ankyrin_rpt-contain_sf"/>
</dbReference>
<feature type="repeat" description="ANK" evidence="9">
    <location>
        <begin position="151"/>
        <end position="183"/>
    </location>
</feature>
<feature type="region of interest" description="Disordered" evidence="11">
    <location>
        <begin position="4748"/>
        <end position="4873"/>
    </location>
</feature>
<feature type="repeat" description="ANK" evidence="9">
    <location>
        <begin position="785"/>
        <end position="817"/>
    </location>
</feature>
<keyword evidence="8" id="KW-0206">Cytoskeleton</keyword>
<dbReference type="InterPro" id="IPR000488">
    <property type="entry name" value="Death_dom"/>
</dbReference>
<feature type="repeat" description="ANK" evidence="9">
    <location>
        <begin position="653"/>
        <end position="685"/>
    </location>
</feature>
<feature type="region of interest" description="Disordered" evidence="11">
    <location>
        <begin position="7068"/>
        <end position="7128"/>
    </location>
</feature>
<feature type="compositionally biased region" description="Acidic residues" evidence="11">
    <location>
        <begin position="6978"/>
        <end position="6987"/>
    </location>
</feature>
<keyword evidence="4" id="KW-0597">Phosphoprotein</keyword>
<dbReference type="Pfam" id="PF13857">
    <property type="entry name" value="Ank_5"/>
    <property type="match status" value="1"/>
</dbReference>
<dbReference type="InterPro" id="IPR000906">
    <property type="entry name" value="ZU5_dom"/>
</dbReference>
<feature type="repeat" description="ANK" evidence="9">
    <location>
        <begin position="818"/>
        <end position="850"/>
    </location>
</feature>
<feature type="repeat" description="ANK" evidence="9">
    <location>
        <begin position="356"/>
        <end position="388"/>
    </location>
</feature>
<evidence type="ECO:0000256" key="3">
    <source>
        <dbReference type="ARBA" id="ARBA00022490"/>
    </source>
</evidence>
<dbReference type="FunFam" id="1.25.40.20:FF:000095">
    <property type="entry name" value="Ankyrin 2, isoform J"/>
    <property type="match status" value="1"/>
</dbReference>
<feature type="region of interest" description="Disordered" evidence="11">
    <location>
        <begin position="6623"/>
        <end position="6650"/>
    </location>
</feature>
<dbReference type="Pfam" id="PF00791">
    <property type="entry name" value="ZU5"/>
    <property type="match status" value="1"/>
</dbReference>
<feature type="region of interest" description="Disordered" evidence="11">
    <location>
        <begin position="5133"/>
        <end position="5164"/>
    </location>
</feature>
<feature type="region of interest" description="Disordered" evidence="11">
    <location>
        <begin position="6965"/>
        <end position="7023"/>
    </location>
</feature>
<dbReference type="GO" id="GO:0007165">
    <property type="term" value="P:signal transduction"/>
    <property type="evidence" value="ECO:0007669"/>
    <property type="project" value="InterPro"/>
</dbReference>
<protein>
    <submittedName>
        <fullName evidence="14">Uncharacterized protein</fullName>
    </submittedName>
</protein>
<dbReference type="Gene3D" id="1.10.533.10">
    <property type="entry name" value="Death Domain, Fas"/>
    <property type="match status" value="1"/>
</dbReference>
<feature type="region of interest" description="Disordered" evidence="11">
    <location>
        <begin position="6838"/>
        <end position="6862"/>
    </location>
</feature>
<evidence type="ECO:0000256" key="5">
    <source>
        <dbReference type="ARBA" id="ARBA00022737"/>
    </source>
</evidence>
<feature type="region of interest" description="Disordered" evidence="11">
    <location>
        <begin position="7422"/>
        <end position="7446"/>
    </location>
</feature>
<feature type="compositionally biased region" description="Basic and acidic residues" evidence="11">
    <location>
        <begin position="7068"/>
        <end position="7078"/>
    </location>
</feature>
<feature type="compositionally biased region" description="Basic and acidic residues" evidence="11">
    <location>
        <begin position="4691"/>
        <end position="4705"/>
    </location>
</feature>
<feature type="repeat" description="ANK" evidence="9">
    <location>
        <begin position="184"/>
        <end position="216"/>
    </location>
</feature>
<dbReference type="PROSITE" id="PS50017">
    <property type="entry name" value="DEATH_DOMAIN"/>
    <property type="match status" value="1"/>
</dbReference>
<dbReference type="FunFam" id="2.60.40.2660:FF:000001">
    <property type="entry name" value="Ankyrin-3 isoform 2"/>
    <property type="match status" value="1"/>
</dbReference>
<feature type="domain" description="ZU5" evidence="13">
    <location>
        <begin position="1089"/>
        <end position="1244"/>
    </location>
</feature>
<dbReference type="FunFam" id="1.25.40.20:FF:000001">
    <property type="entry name" value="Ankyrin-2 isoform 2"/>
    <property type="match status" value="1"/>
</dbReference>
<evidence type="ECO:0000259" key="12">
    <source>
        <dbReference type="PROSITE" id="PS50017"/>
    </source>
</evidence>
<feature type="region of interest" description="Disordered" evidence="11">
    <location>
        <begin position="6721"/>
        <end position="6771"/>
    </location>
</feature>
<sequence>MELTLTIQQHFIFHIHTVKTISTLITLDICLPSNSTQHVCCCLEQCRWRNIILNAEKLQQDLWGTLNNSIIQLPMSAKMNINETDGNTSFLRAARDGNLSEVLEYLRGSTDINTSNPNGLNALHLASKEGHLNIVTELLNRGANVEAATKKGNTALHIASLAGHKDIVKLLVERGARVNVQAQTGFTPLYMASQEGHAEVVTFLLNNGANQSLATVDGFTPLAVALQQGHERVVTVLLEHDTKGKVRLPALHIAAKKDDTKSAALLLQNEQNNVDLQTKVGGLVNDTTKSGFTPLHIAAHYGNVNVATLLIQKGADVNFHAKNNITPLHVAARWGKANMVTLLLDNKAVIDEKTKDGLTPLHCAARSGHENVVDLLLERGAPYQSKTKNGLTPLHVAAQGDHMDCARLLLYHKAPVDDVTVDYLTPLHVAAHCGNVKTAKLLLDRKCDANARALNGFTPLHIACKKNRIKVVELLLKYGASIEATTESGLSPLHVASFMGHMNIAIYLIQHNANPDYPTVRGETALHLAARAQQTDIIRILLRNGASVDAKAREQQTPLHIAARLGNVDNVVLLLQHGASPDATTKDLYTPLHIAAKEGHEEVASVLLEHGANHALTTKKGFTPLHIAAKYGNIKVARLLLQKDANPDVQGKNGLTPLHVATHYNHVNVALLLLDHKASPHATAKNGYTPLHIAAKKNQMEIATTLLEYGAKPDAESKTGFTPIHLAAQEGHTDMVSLLLEHKANVGTKAHNGLTPLHLAAQEDRVNVAEVLVKYGADIDPQTKAGYTPLHTSCHFGQANMVRFLLDHQASVNSTTKLGYTPLHQAAQQGQVLVVNMLLKNKASPNAVTNNGQTALSIAQRLGYISVVDILKGVTEVTETVPFTEDKYKVVSPETMQEAFLSDSEEEGETTPKRFKQLKYGDDFMPQSPLFGKPLAEQHIYLTSYDGTKPREDSISLERGGSSSPLDTSYDKDVILRHHESEDVRRRLKSEMSTALHYPSYLERGPDYEAEMRYFTTDTLSPTDKDYMESHLVERYEAPILASQPDNRYHGGTAKTEHGRYSSYSGSSFNTHFDPDNIAIDRSPVYSGFLISFMVDARGGAMRGCRHSGVRIIIPPKKASMPTRITCRLIKKEKLLHPPPMNEGEALACRILEMGPTGTKFLGPIVIEVPHFASLREREREMQILRSDNGETWYEHPLIATEDAVQEAVSGTMEDLEGDDDLVAKRIARILTSDLPMYFAIVTRVRMENQQIGDEGGVLSSTVVPQVQAVFPSGALNKKIRVGLQAQPVQAELVTKMFGNRVAVSPIVTIEPRRRKFHKAITLTIPVPKAAQKGMINQYQTENPSLRLLCSIAGNNTLTRGGANSSVWEDITENKNLQFVNDCVSFSTTVSARFWLMDCQNIQDTARMASELYKEVIMVPYMAKFVVFAKRTSVEEGKLRMFCMTDDKIDKTLEKQEHFLEVARSRDVEVLEGRAQFIEMAGNLIPVTKSGDQLFIPFKAFRENRLPCTVRIRDQDQESAARVAFMKEPKVARGEVPQTPLCNLNITLPGWSKSSSMELDGDSALELKKRHSLLREHGIVLEDTVSSAQIRLTDVADILQGDWVILAQQLDITSSEINDIKSNYSTVNDQALAVLQLWVEKNRERATGNALERALRQINREDVVKKCMYNIERVEDEVERAAAKVAMDQSGFDTFTEEVGISQDSSLKKGISLDVQFDEQDMVKDSESAAEEESSEGEQQRQHPNRPAPQAQAEEGDSISFSEEMVSIVDEKRPVASTFDTSTDPEAQAKRKEAYLDLIAQLDNYEEDKLHGEQIVEELEEPIIAVEEQLVATQIVHGEGAISRLDAFEVEEELRNAPEPPQDLIPDDDEGARTPPPSPDEKLISEKPTDSVDNLAERLEAEKIEWQQEQPQAAEDFEETAVGSGVPKDKDGAPTITITEDHSVPFDEDVYYSYQKALEQSVAKAEAAKKAEPESSPEEEKHISVASIIQMFNKTPTAETVFKKIEQLEHDIDKKAMLKPNEIILIEKPKQDESKKSDDSLEDLHGDRRSELKIEKALEDGQTDISPRTHVRQLVEQIESKVDRITAVMKEEVAIHEQKPEFTKQEMISSNIEVNEVSREEERKAVNLEVREQQEETLAEFEKRLTVNVIESEEEDWEIVDDIDMEDLLDEPCKLSSPMPFETQMPSEEIDTILSKASVHEILQSTEEIEHCQTIEEKTFIQAHIEETVSESMKDGICQLEATTERMEEGNALEYTSDLKSYKEFTKLEEKSEMPIKTEQDTEQIEEYQTITENIIDESEEFGQPVDSLASEVHKDTPAIVETKLQETFLEAEIFQTAEASTVSFEQYEKMQELILDRAAALDTLNKDILMETTELAASQEPESAHILQEETVESFAVCMDKVSAIEAEVEVTETTVDTMALGSEVMQTVDATPETFHLENVERVESVELDTVKKTEADTSHLKETIDKEEEFNAIKERWSPKLDPEVETQVTTPGEDIEEQTVERTFDAKHEVIESLKKESHEETLQSTVTLSETHRDMFQTSVSFEHGVESVIETAEMEEEVIEIKEISFLSKDDDMFEMAIAEIKEKEEFELEQAEMVQETQNMQPTEEITEIILVEQEDASVIKEEFPVKKEIESYESLLVSKVDEGEQTFGKEKSISVESDVHLSESISYDQDTLEEKEISQLVKDRMDADREDEEDLIQEDEAFKEEMIIRLKEDVTEISEKKPEKPLEGLYHEEETFEIEKVEEKIDIFDACIKDIKQDFEETTPLKEETFIGKHFVEQEEFETEKELENHFENILTQTEENFKLQETTIIKVNVEHIHKKDLEEPYEDYYEMEKTWVERKKEEYTTEVLQQYDRDLQKPHGESLSQELKSIEQNEIFRKKTEAADIIEKEYEEPQTEPSLDTRYDELEEKDFAEISKTAEEEIHGTASQIVIVPQSESPVSEEDLVEKPSHISTSIFPAEDYSPDQDDEPERQDEVFDSELDEDAGTTGRLSHACMEITTEDSTFRSDIMEEHTTRMESIEVESFEQKVDIFNQSLTEEEERFTPQEEKEETTHVIRQSHISAGEDITGTVTKTTVSGMESTEISDEDLKERDGEQEDMEGYIKKQMSEDEVVDIKDESYLHGHILSGIMIAANEEMEGEPVGFSVHLSEDDFVVQTEVDQAVVKSHIESEEQITYMDDLKSEQTDKNKMTDSEKEKNVFLLEEAEEETIVVRPESTAEVIEIIEGDEEALDESDLDKLQVEYDQEYSFTYAEDQAVTVIEQSSVTKQTLVSDHYVSESQSYTVDKKQTNEMETRKLIQITDLDADDDLLQEVSQVNDELHLDRAVCIDRKEEIILEEPETEERRAVVDLLEQSVDRVESMVETSVSQFLREQFSTTDFSDAKILLDEDVSIEVDGRYVERTESFIINITEGIKKDYYDSRDQFIEMDDIIPDILSKLSDHSVQSTGVSPGGFVLGAGTDEVRDADDILIDKHSLQGEKDFADELQIDLDVDGSRVASEQSSERPLSPTDYTLETETDMEESQLVEKAMLELGSGKDFEGRITDDTSEQIFIEQQVEFQIAETITETRSTFELKRTKFDEEEQEEPDYLEERPPSPSEYTLVASQDQETLQKVLGIITKEENVKKSPKALEYNQHDDHFMTTSLDQQMLDRLIGQDAETVSSPVDYLDKDISQAIQRDMIDSFEDEPKPSLKIVQQDIISPSVDQEILQKSLEETKEIDLMTMSMDLEGLKKSLGIDREVDLMAQSMDQDMLLRSLEGENSINIMTASMEEESLQKSLYLEKDTDVMMASMEHETLQKSLELDRITDFMTCSMDQEELCKSLELEKSSVLIATSVDKEELEKCFEVDKFTTSTDIDTHQKFNGRGVDLMTVSMDQDEIVKSLEEDITTSVNKDAPLQGPEQDNVIDLMSAPMDHELLKKALELEREKDLMTTSMDQDAFQKSLKVEDRDAMSTSMDHEALKKSLELENGIDDMTCSMDQDTLTLQEFIDHEKQADLMTTSENQEMLSKSQEVENGTDQIYKSIYSEVDLVTTSVDQESLQRSHEVEKVTDLMTASYDQDILPKSLQPKKSTDIMTTSLNEETFKTFNVTEYSSEAAQVTTIKVEHRISFDETIDNQVGITRLESANVLESRVGKEEEFGRKRVQEVTLEHAYSETTHVTGVDEPSTMKDSFVSTSSSEKAQILSYDQSDGNSMSTFGSEFGESPSAPEVPLPQPMQLEKLTAAEMKPMVSSYENVYTGVSLDPQINRMLMDASELDIGDHFDTKQPDAHLMPIGKSCSYEQLYQEKEVKFDDEGECKSESANLSPASGSVADVSTTSVCYASVVSNGHRASITSHTCPIYITVESGLDKLACTDDFSAVPGGQGGAVRIKPEMAERSLSCESTEDKEVLVQEKMTRYSSSPQMYSPTEPTPKRKGDKADKHGAVAREEEEDKFSTSSSEVAQLEDVEYSPDAEDHFTSEDKSEETDVEEQFSPLPKHSPSKQIFELAFPPQKSPFLVTETPPESLSPVTAEAEVSPVQGTLDISEMSVSVGISPSDFPEKKLDQSEVSWSGERYKDIRHEKGSTHIRSEEKSFYHEETILGSESGRSVFKVVRDDDGSIPGDGRRKVFTEEKVLVHDFGKKECFESSSIKDKTIVFKDGIEERTTKEEEVTSNEISERKQASKKDSVKEDTVANDTGEIITSHQKDMFQELSRDETKGTTTTRMADTVSEVDEDKNDILLSAKEEIHLLKEDRFVEGEKKMHQETITDPSSKVVFTSVEESTEEIEDQFEERFKLSEKKDTEEKSKDSDSSGEESGDEGPKKPSGAVACESLAFDNMAFDPDYTEHDSDTILEKELDNADSFEQSKPKKRYPLEPTYSEQREISPEDLEEKLLRFDFAEELQQELREHSLLEHIEEDKTLSISEADADTKSEESEQHGHELIEFTINKEEFIINGAPFNEKVTGLNLHLQKIDEGNKGIESKEVKDAEQESPNGSAEDAQSPSDELFQAEGESLSQVGVSPYQKNIFQSEHSPSSSSSNDSDAFDEVLGQYIPWETVHQFKRQFSDSYIDQEHKSMFTTRSVDMGDFYRRQEKSNYPEVTFLTEDQKLTTEVEEKSPTKKKTQRVRFSLSESEEGTVSETILYESASSSELSSDHVHDQESSHSYDKNMTEQWQLSQSAGSEQFHLLITASSTSTEEKVSPSEPHERIDEAYGQAVIASIIENRKHEEFARRNQEGLKAFDIEDYDDSPTLMDTVAENRITTSSEGNKWDGEIILLTSTDEMSDSFRTADSSLETSTERSSICDSQQSADVTSGDDCFAEKFIQESKTSTTAEKLARSVVSIESRLAQEELLKEIFDEKDRSMSPSNTYESQAEIQEELEEISAGRKFPLVIPSFGKALCDNEMIYESSETDRDTTEEERLSPIEETSGGELGDVFSDEQEETKITQSEKKVSFLTDDSMQNLCSISSEEFVKTSTSSSEVEPTLLAASYDLDSGRVFHVVTTYDLSPDTVEKQTLPLGPTPKAILSSPDDDVFEIDTIIFTPGENEETPTDGDIELLPHDVPEQETEQRTNLQVTESPREYPSAPAPTPKLGEIHATTSKDLEDAAVRMQELQVHNHDQGLASSVLDIVAITETGPMVEQGQITALPYAKGATECDAEDGPSSPFEEMSQSDLIGYEEFVQVQIEKEMQSSFASTCTSSSYAEIHSSDVSDSMHLESSQDFQHKVEPSAPPLDLLSPEKSSESFEHSSLISSEPSERGLESPLDTQQLYPLVATSNFSQVSAISQTEEEQVVEIRLPNGPTEVEYNPEIDFDYDSESQYALSMQIMESDMQLFQEPPFSTESADQNIVAPPPSTATESLRAEITTVPTDQDLLTVSDQTLYGLEMPSDEAASMSLSRVESCGKLDTESDSVNVSFMASQLDDTSEQIDTKDVLGHDISLEKYEERNGDDCQLQLSDHEETQASQSQQTITKSGEDDVDQIDSLEPVETCALEQDESYTLKKYDIYPGKRALDISGIRLQEDHYVIDEDYPEYESEAIHSEQLPFRHAVEMASPENEDDIQELMDIQEAQEIQENQEFRENAEEGDVDDNYQKLQESLFRDLMCGEEERETPLDEEEFSEKPEEELMALEETDDLPYIRKDLYTGMEIKEVEGSQSVESEKNFDLQRDVVDMERPTTPTPVDAKQHFFDETFEIGIESHAYVEHQNLLEMKASNFVEHLLEESIAKVKRNSTEKTDVVMQEKDEIYHEKYVHKVVEEFTSTKVVEILCLDGNDKVNYSADSESMTTETEKEMAPSDQTYVVTEVRHQIRSSKPIVLVKQISEEIPEITLTRHLNGEEDENTSEESNISVHTFESSGLKNILEDETEIVQEGEIVDEMFENYKQTTPDVSLNEEQKLSVSACIWKEDSEMQVEETEAVTVVQTTDAVYPGRDFTDMGKVCVPEEDDIDEIEEKIIKLEETTKTAVPFSDTETIEEKDDIDGNTESNHFLAKDDPGSSPTMNNATIQREIHDLVEAEFGSGFGHKTEYQLSAHVIEREKYLEKCGSFEKETGLTVMSDKSSSEQEDQADTSSLDSFTTVVPAEEEEVVDDRMDDFASMTSSIHSDAPSLHQEDDEEVKADRALLTNMFPWVSAKDSEKDMASYQNRQEREKLREANESRKTQDSLTNVCSWTKKEHVNQSDNKLEWKKTDDCQGIEPYCWRREEEEEDVESLGGSDRYDYVDRTALSVITEMSEEDRFEMIEKDEIDSETNSDRQYSSPDFPPPSPGVSNLKFFGKSSERDDISVTSSLLEFERLEREMTQFGSRNSIENVDKDSICGSFDETKFLSKCSSEKDDISIASSLAEFERLERELAQGSSSSSVDKITPPDAKSSVSGSVSSLAEFERLEREYLLEETRRGSTGSFGHKSTDSSQASLNEFEHLEREISMAELLEREALKIVSILESGSLPHHFKSDRELSRSDSQLTKDFIAYPSFKSKNDDLDKDSIDGGDRAEEDIDEDSLSDSMKKIKSTALDEADTDSLDGDKSEMTSSFTSSVITANEITESQTESKIEVTHEFDKDSLHEGETCMKISTDSLGEIICKPKPDTDKFDTDSLVEQDGIMSRSNESGDSLESSSKGAAKGDKFETDSLQEQEDIMQTSADSLESYQIEPKHENVMEVSMESVPWSSASSVFSRSSLDTMKSVESRSDSSRSREMMEASLESWEELRTDEEETDNYYMISKYQSSIQQASESSFIIPTKGQTAPFLDYQGNFQAQYDNYFVRENEAWDSSFSRREDNTPYLRKTPYEEKKKIYTMTEWEAMKKARRSQREQEEKEKAEKELSKSSDSEKSVADDASAKETETPKQTGEKDSVVFSVETKSFISTTEQVQSTVMKKSVTDSHGKTSLLLTQSNSGMESDPIPMQTGEPVEEADSGDSHTTRVLMKKQVHKRTVIQDGEEKTFITEESQVEQDPDTPDDIRDSMQQIIDEFMENKADPNLPSGESLEDEV</sequence>
<feature type="compositionally biased region" description="Low complexity" evidence="11">
    <location>
        <begin position="4758"/>
        <end position="4767"/>
    </location>
</feature>
<feature type="repeat" description="ANK" evidence="9">
    <location>
        <begin position="422"/>
        <end position="454"/>
    </location>
</feature>
<accession>A0AAE0VWY3</accession>
<evidence type="ECO:0000256" key="6">
    <source>
        <dbReference type="ARBA" id="ARBA00023043"/>
    </source>
</evidence>
<feature type="region of interest" description="Disordered" evidence="11">
    <location>
        <begin position="4646"/>
        <end position="4717"/>
    </location>
</feature>
<dbReference type="Pfam" id="PF13637">
    <property type="entry name" value="Ank_4"/>
    <property type="match status" value="3"/>
</dbReference>
<dbReference type="PROSITE" id="PS51145">
    <property type="entry name" value="ZU5"/>
    <property type="match status" value="2"/>
</dbReference>
<dbReference type="GO" id="GO:0005856">
    <property type="term" value="C:cytoskeleton"/>
    <property type="evidence" value="ECO:0007669"/>
    <property type="project" value="UniProtKB-SubCell"/>
</dbReference>
<feature type="compositionally biased region" description="Polar residues" evidence="11">
    <location>
        <begin position="7014"/>
        <end position="7023"/>
    </location>
</feature>
<dbReference type="SUPFAM" id="SSF47986">
    <property type="entry name" value="DEATH domain"/>
    <property type="match status" value="1"/>
</dbReference>
<dbReference type="SUPFAM" id="SSF48403">
    <property type="entry name" value="Ankyrin repeat"/>
    <property type="match status" value="3"/>
</dbReference>
<evidence type="ECO:0000313" key="15">
    <source>
        <dbReference type="Proteomes" id="UP001195483"/>
    </source>
</evidence>
<evidence type="ECO:0000256" key="4">
    <source>
        <dbReference type="ARBA" id="ARBA00022553"/>
    </source>
</evidence>
<keyword evidence="10" id="KW-0175">Coiled coil</keyword>
<feature type="compositionally biased region" description="Basic and acidic residues" evidence="11">
    <location>
        <begin position="4418"/>
        <end position="4434"/>
    </location>
</feature>
<feature type="compositionally biased region" description="Acidic residues" evidence="11">
    <location>
        <begin position="4768"/>
        <end position="4777"/>
    </location>
</feature>
<feature type="compositionally biased region" description="Basic and acidic residues" evidence="11">
    <location>
        <begin position="4965"/>
        <end position="4976"/>
    </location>
</feature>
<name>A0AAE0VWY3_9BIVA</name>
<evidence type="ECO:0000256" key="8">
    <source>
        <dbReference type="ARBA" id="ARBA00023212"/>
    </source>
</evidence>
<feature type="region of interest" description="Disordered" evidence="11">
    <location>
        <begin position="4965"/>
        <end position="5032"/>
    </location>
</feature>
<feature type="compositionally biased region" description="Low complexity" evidence="11">
    <location>
        <begin position="7089"/>
        <end position="7102"/>
    </location>
</feature>
<feature type="compositionally biased region" description="Polar residues" evidence="11">
    <location>
        <begin position="7351"/>
        <end position="7360"/>
    </location>
</feature>
<dbReference type="SMART" id="SM00248">
    <property type="entry name" value="ANK"/>
    <property type="match status" value="23"/>
</dbReference>
<feature type="region of interest" description="Disordered" evidence="11">
    <location>
        <begin position="947"/>
        <end position="969"/>
    </location>
</feature>
<feature type="compositionally biased region" description="Acidic residues" evidence="11">
    <location>
        <begin position="4450"/>
        <end position="4459"/>
    </location>
</feature>
<feature type="compositionally biased region" description="Basic and acidic residues" evidence="11">
    <location>
        <begin position="4831"/>
        <end position="4845"/>
    </location>
</feature>
<dbReference type="Pfam" id="PF12796">
    <property type="entry name" value="Ank_2"/>
    <property type="match status" value="5"/>
</dbReference>
<feature type="region of interest" description="Disordered" evidence="11">
    <location>
        <begin position="3585"/>
        <end position="3606"/>
    </location>
</feature>
<feature type="domain" description="ZU5" evidence="13">
    <location>
        <begin position="1246"/>
        <end position="1400"/>
    </location>
</feature>
<feature type="repeat" description="ANK" evidence="9">
    <location>
        <begin position="719"/>
        <end position="751"/>
    </location>
</feature>
<dbReference type="PROSITE" id="PS50297">
    <property type="entry name" value="ANK_REP_REGION"/>
    <property type="match status" value="21"/>
</dbReference>
<evidence type="ECO:0000259" key="13">
    <source>
        <dbReference type="PROSITE" id="PS51145"/>
    </source>
</evidence>
<evidence type="ECO:0000256" key="10">
    <source>
        <dbReference type="SAM" id="Coils"/>
    </source>
</evidence>
<dbReference type="InterPro" id="IPR011029">
    <property type="entry name" value="DEATH-like_dom_sf"/>
</dbReference>
<feature type="region of interest" description="Disordered" evidence="11">
    <location>
        <begin position="6540"/>
        <end position="6560"/>
    </location>
</feature>
<dbReference type="SMART" id="SM00005">
    <property type="entry name" value="DEATH"/>
    <property type="match status" value="1"/>
</dbReference>
<dbReference type="Pfam" id="PF17809">
    <property type="entry name" value="UPA_2"/>
    <property type="match status" value="1"/>
</dbReference>
<feature type="repeat" description="ANK" evidence="9">
    <location>
        <begin position="217"/>
        <end position="240"/>
    </location>
</feature>
<feature type="compositionally biased region" description="Polar residues" evidence="11">
    <location>
        <begin position="5001"/>
        <end position="5016"/>
    </location>
</feature>
<feature type="repeat" description="ANK" evidence="9">
    <location>
        <begin position="620"/>
        <end position="652"/>
    </location>
</feature>
<evidence type="ECO:0000256" key="2">
    <source>
        <dbReference type="ARBA" id="ARBA00004370"/>
    </source>
</evidence>
<feature type="compositionally biased region" description="Basic and acidic residues" evidence="11">
    <location>
        <begin position="1879"/>
        <end position="1892"/>
    </location>
</feature>
<feature type="repeat" description="ANK" evidence="9">
    <location>
        <begin position="752"/>
        <end position="784"/>
    </location>
</feature>
<feature type="repeat" description="ANK" evidence="9">
    <location>
        <begin position="521"/>
        <end position="553"/>
    </location>
</feature>
<feature type="region of interest" description="Disordered" evidence="11">
    <location>
        <begin position="4501"/>
        <end position="4528"/>
    </location>
</feature>
<keyword evidence="3" id="KW-0963">Cytoplasm</keyword>
<comment type="caution">
    <text evidence="14">The sequence shown here is derived from an EMBL/GenBank/DDBJ whole genome shotgun (WGS) entry which is preliminary data.</text>
</comment>
<feature type="repeat" description="ANK" evidence="9">
    <location>
        <begin position="323"/>
        <end position="355"/>
    </location>
</feature>
<feature type="region of interest" description="Disordered" evidence="11">
    <location>
        <begin position="4402"/>
        <end position="4489"/>
    </location>
</feature>
<proteinExistence type="predicted"/>
<dbReference type="PANTHER" id="PTHR24123:SF141">
    <property type="entry name" value="ANKYRIN 2, ISOFORM U"/>
    <property type="match status" value="1"/>
</dbReference>
<feature type="domain" description="Death" evidence="12">
    <location>
        <begin position="1588"/>
        <end position="1671"/>
    </location>
</feature>
<feature type="region of interest" description="Disordered" evidence="11">
    <location>
        <begin position="5945"/>
        <end position="5965"/>
    </location>
</feature>
<dbReference type="FunFam" id="2.60.220.30:FF:000002">
    <property type="entry name" value="Ankyrin-3 isoform 2"/>
    <property type="match status" value="1"/>
</dbReference>
<feature type="region of interest" description="Disordered" evidence="11">
    <location>
        <begin position="1907"/>
        <end position="1937"/>
    </location>
</feature>
<feature type="compositionally biased region" description="Acidic residues" evidence="11">
    <location>
        <begin position="2970"/>
        <end position="2993"/>
    </location>
</feature>
<feature type="compositionally biased region" description="Basic and acidic residues" evidence="11">
    <location>
        <begin position="4778"/>
        <end position="4797"/>
    </location>
</feature>
<feature type="compositionally biased region" description="Low complexity" evidence="11">
    <location>
        <begin position="5017"/>
        <end position="5029"/>
    </location>
</feature>
<feature type="repeat" description="ANK" evidence="9">
    <location>
        <begin position="686"/>
        <end position="718"/>
    </location>
</feature>
<feature type="compositionally biased region" description="Polar residues" evidence="11">
    <location>
        <begin position="7373"/>
        <end position="7382"/>
    </location>
</feature>
<feature type="repeat" description="ANK" evidence="9">
    <location>
        <begin position="290"/>
        <end position="322"/>
    </location>
</feature>
<dbReference type="InterPro" id="IPR002110">
    <property type="entry name" value="Ankyrin_rpt"/>
</dbReference>
<feature type="region of interest" description="Disordered" evidence="11">
    <location>
        <begin position="7287"/>
        <end position="7339"/>
    </location>
</feature>
<feature type="region of interest" description="Disordered" evidence="11">
    <location>
        <begin position="1721"/>
        <end position="1758"/>
    </location>
</feature>
<feature type="compositionally biased region" description="Basic and acidic residues" evidence="11">
    <location>
        <begin position="6965"/>
        <end position="6977"/>
    </location>
</feature>
<dbReference type="PRINTS" id="PR01415">
    <property type="entry name" value="ANKYRIN"/>
</dbReference>
<feature type="repeat" description="ANK" evidence="9">
    <location>
        <begin position="554"/>
        <end position="586"/>
    </location>
</feature>
<feature type="compositionally biased region" description="Polar residues" evidence="11">
    <location>
        <begin position="5950"/>
        <end position="5960"/>
    </location>
</feature>
<dbReference type="Gene3D" id="2.60.220.30">
    <property type="match status" value="2"/>
</dbReference>
<keyword evidence="6 9" id="KW-0040">ANK repeat</keyword>
<gene>
    <name evidence="14" type="ORF">CHS0354_025541</name>
</gene>
<feature type="region of interest" description="Disordered" evidence="11">
    <location>
        <begin position="2929"/>
        <end position="3015"/>
    </location>
</feature>
<feature type="repeat" description="ANK" evidence="9">
    <location>
        <begin position="389"/>
        <end position="421"/>
    </location>
</feature>
<dbReference type="PANTHER" id="PTHR24123">
    <property type="entry name" value="ANKYRIN REPEAT-CONTAINING"/>
    <property type="match status" value="1"/>
</dbReference>
<dbReference type="FunFam" id="1.25.40.20:FF:000003">
    <property type="entry name" value="Ankyrin, isoform B"/>
    <property type="match status" value="1"/>
</dbReference>
<feature type="compositionally biased region" description="Acidic residues" evidence="11">
    <location>
        <begin position="7433"/>
        <end position="7442"/>
    </location>
</feature>
<feature type="region of interest" description="Disordered" evidence="11">
    <location>
        <begin position="2027"/>
        <end position="2048"/>
    </location>
</feature>
<keyword evidence="5" id="KW-0677">Repeat</keyword>
<feature type="compositionally biased region" description="Basic and acidic residues" evidence="11">
    <location>
        <begin position="5140"/>
        <end position="5157"/>
    </location>
</feature>
<dbReference type="CDD" id="cd08317">
    <property type="entry name" value="Death_ank"/>
    <property type="match status" value="1"/>
</dbReference>
<feature type="coiled-coil region" evidence="10">
    <location>
        <begin position="1641"/>
        <end position="1684"/>
    </location>
</feature>
<dbReference type="Proteomes" id="UP001195483">
    <property type="component" value="Unassembled WGS sequence"/>
</dbReference>
<feature type="compositionally biased region" description="Acidic residues" evidence="11">
    <location>
        <begin position="3587"/>
        <end position="3596"/>
    </location>
</feature>
<reference evidence="14" key="1">
    <citation type="journal article" date="2021" name="Genome Biol. Evol.">
        <title>A High-Quality Reference Genome for a Parasitic Bivalve with Doubly Uniparental Inheritance (Bivalvia: Unionida).</title>
        <authorList>
            <person name="Smith C.H."/>
        </authorList>
    </citation>
    <scope>NUCLEOTIDE SEQUENCE</scope>
    <source>
        <strain evidence="14">CHS0354</strain>
    </source>
</reference>
<comment type="subcellular location">
    <subcellularLocation>
        <location evidence="1">Cytoplasm</location>
        <location evidence="1">Cytoskeleton</location>
    </subcellularLocation>
    <subcellularLocation>
        <location evidence="2">Membrane</location>
    </subcellularLocation>
</comment>
<feature type="compositionally biased region" description="Polar residues" evidence="11">
    <location>
        <begin position="4404"/>
        <end position="4415"/>
    </location>
</feature>
<feature type="repeat" description="ANK" evidence="9">
    <location>
        <begin position="118"/>
        <end position="150"/>
    </location>
</feature>
<feature type="region of interest" description="Disordered" evidence="11">
    <location>
        <begin position="5100"/>
        <end position="5120"/>
    </location>
</feature>
<dbReference type="InterPro" id="IPR051165">
    <property type="entry name" value="Multifunctional_ANK_Repeat"/>
</dbReference>
<dbReference type="EMBL" id="JAEAOA010001521">
    <property type="protein sequence ID" value="KAK3593653.1"/>
    <property type="molecule type" value="Genomic_DNA"/>
</dbReference>
<feature type="repeat" description="ANK" evidence="9">
    <location>
        <begin position="488"/>
        <end position="520"/>
    </location>
</feature>
<keyword evidence="15" id="KW-1185">Reference proteome</keyword>